<keyword evidence="2" id="KW-1185">Reference proteome</keyword>
<gene>
    <name evidence="1" type="ORF">QTG54_016577</name>
</gene>
<dbReference type="EMBL" id="JATAAI010000059">
    <property type="protein sequence ID" value="KAK1732730.1"/>
    <property type="molecule type" value="Genomic_DNA"/>
</dbReference>
<reference evidence="1" key="1">
    <citation type="submission" date="2023-06" db="EMBL/GenBank/DDBJ databases">
        <title>Survivors Of The Sea: Transcriptome response of Skeletonema marinoi to long-term dormancy.</title>
        <authorList>
            <person name="Pinder M.I.M."/>
            <person name="Kourtchenko O."/>
            <person name="Robertson E.K."/>
            <person name="Larsson T."/>
            <person name="Maumus F."/>
            <person name="Osuna-Cruz C.M."/>
            <person name="Vancaester E."/>
            <person name="Stenow R."/>
            <person name="Vandepoele K."/>
            <person name="Ploug H."/>
            <person name="Bruchert V."/>
            <person name="Godhe A."/>
            <person name="Topel M."/>
        </authorList>
    </citation>
    <scope>NUCLEOTIDE SEQUENCE</scope>
    <source>
        <strain evidence="1">R05AC</strain>
    </source>
</reference>
<evidence type="ECO:0000313" key="2">
    <source>
        <dbReference type="Proteomes" id="UP001224775"/>
    </source>
</evidence>
<proteinExistence type="predicted"/>
<comment type="caution">
    <text evidence="1">The sequence shown here is derived from an EMBL/GenBank/DDBJ whole genome shotgun (WGS) entry which is preliminary data.</text>
</comment>
<protein>
    <submittedName>
        <fullName evidence="1">Uncharacterized protein</fullName>
    </submittedName>
</protein>
<accession>A0AAD8XSR4</accession>
<dbReference type="AlphaFoldDB" id="A0AAD8XSR4"/>
<organism evidence="1 2">
    <name type="scientific">Skeletonema marinoi</name>
    <dbReference type="NCBI Taxonomy" id="267567"/>
    <lineage>
        <taxon>Eukaryota</taxon>
        <taxon>Sar</taxon>
        <taxon>Stramenopiles</taxon>
        <taxon>Ochrophyta</taxon>
        <taxon>Bacillariophyta</taxon>
        <taxon>Coscinodiscophyceae</taxon>
        <taxon>Thalassiosirophycidae</taxon>
        <taxon>Thalassiosirales</taxon>
        <taxon>Skeletonemataceae</taxon>
        <taxon>Skeletonema</taxon>
        <taxon>Skeletonema marinoi-dohrnii complex</taxon>
    </lineage>
</organism>
<evidence type="ECO:0000313" key="1">
    <source>
        <dbReference type="EMBL" id="KAK1732730.1"/>
    </source>
</evidence>
<name>A0AAD8XSR4_9STRA</name>
<dbReference type="Proteomes" id="UP001224775">
    <property type="component" value="Unassembled WGS sequence"/>
</dbReference>
<sequence>MGQGSNYAVVKDAQINLIEEEFTGDMEQRRNYAALKDAQINLIQEECVGDMGRRGSFAVVKDTNQSYTGGVCIRHGTKVK</sequence>